<sequence>MIPNGLPKESPLSVTLYLLYTSSLLLLNPPSLNEDEISIAYIDDVTHLIATESVQQSQKITEEVMTRSKSWGSRYRAVFDDKKTNFMIFTKRRQPLNEITIMASTHALKKELRWLGITLTPTLSPGPHLQTIKTKADNTINQLKQIIQPTFGLCQKEARIFIAAILRQGYCMEV</sequence>
<accession>A0A9Q3HZW2</accession>
<dbReference type="PANTHER" id="PTHR33481:SF1">
    <property type="entry name" value="ENDONUCLEASE_EXONUCLEASE_PHOSPHATASE DOMAIN-CONTAINING PROTEIN-RELATED"/>
    <property type="match status" value="1"/>
</dbReference>
<dbReference type="Proteomes" id="UP000765509">
    <property type="component" value="Unassembled WGS sequence"/>
</dbReference>
<gene>
    <name evidence="2" type="ORF">O181_061922</name>
</gene>
<comment type="caution">
    <text evidence="2">The sequence shown here is derived from an EMBL/GenBank/DDBJ whole genome shotgun (WGS) entry which is preliminary data.</text>
</comment>
<dbReference type="OrthoDB" id="7382669at2759"/>
<dbReference type="AlphaFoldDB" id="A0A9Q3HZW2"/>
<name>A0A9Q3HZW2_9BASI</name>
<organism evidence="2 3">
    <name type="scientific">Austropuccinia psidii MF-1</name>
    <dbReference type="NCBI Taxonomy" id="1389203"/>
    <lineage>
        <taxon>Eukaryota</taxon>
        <taxon>Fungi</taxon>
        <taxon>Dikarya</taxon>
        <taxon>Basidiomycota</taxon>
        <taxon>Pucciniomycotina</taxon>
        <taxon>Pucciniomycetes</taxon>
        <taxon>Pucciniales</taxon>
        <taxon>Sphaerophragmiaceae</taxon>
        <taxon>Austropuccinia</taxon>
    </lineage>
</organism>
<feature type="domain" description="Reverse transcriptase" evidence="1">
    <location>
        <begin position="1"/>
        <end position="119"/>
    </location>
</feature>
<dbReference type="PANTHER" id="PTHR33481">
    <property type="entry name" value="REVERSE TRANSCRIPTASE"/>
    <property type="match status" value="1"/>
</dbReference>
<evidence type="ECO:0000259" key="1">
    <source>
        <dbReference type="PROSITE" id="PS50878"/>
    </source>
</evidence>
<dbReference type="PROSITE" id="PS50878">
    <property type="entry name" value="RT_POL"/>
    <property type="match status" value="1"/>
</dbReference>
<keyword evidence="3" id="KW-1185">Reference proteome</keyword>
<proteinExistence type="predicted"/>
<evidence type="ECO:0000313" key="3">
    <source>
        <dbReference type="Proteomes" id="UP000765509"/>
    </source>
</evidence>
<dbReference type="InterPro" id="IPR000477">
    <property type="entry name" value="RT_dom"/>
</dbReference>
<protein>
    <recommendedName>
        <fullName evidence="1">Reverse transcriptase domain-containing protein</fullName>
    </recommendedName>
</protein>
<dbReference type="EMBL" id="AVOT02029388">
    <property type="protein sequence ID" value="MBW0522207.1"/>
    <property type="molecule type" value="Genomic_DNA"/>
</dbReference>
<evidence type="ECO:0000313" key="2">
    <source>
        <dbReference type="EMBL" id="MBW0522207.1"/>
    </source>
</evidence>
<reference evidence="2" key="1">
    <citation type="submission" date="2021-03" db="EMBL/GenBank/DDBJ databases">
        <title>Draft genome sequence of rust myrtle Austropuccinia psidii MF-1, a brazilian biotype.</title>
        <authorList>
            <person name="Quecine M.C."/>
            <person name="Pachon D.M.R."/>
            <person name="Bonatelli M.L."/>
            <person name="Correr F.H."/>
            <person name="Franceschini L.M."/>
            <person name="Leite T.F."/>
            <person name="Margarido G.R.A."/>
            <person name="Almeida C.A."/>
            <person name="Ferrarezi J.A."/>
            <person name="Labate C.A."/>
        </authorList>
    </citation>
    <scope>NUCLEOTIDE SEQUENCE</scope>
    <source>
        <strain evidence="2">MF-1</strain>
    </source>
</reference>